<dbReference type="EMBL" id="AAGW02011560">
    <property type="status" value="NOT_ANNOTATED_CDS"/>
    <property type="molecule type" value="Genomic_DNA"/>
</dbReference>
<dbReference type="InterPro" id="IPR025214">
    <property type="entry name" value="CENP-U"/>
</dbReference>
<dbReference type="GO" id="GO:0043009">
    <property type="term" value="P:chordate embryonic development"/>
    <property type="evidence" value="ECO:0007669"/>
    <property type="project" value="Ensembl"/>
</dbReference>
<dbReference type="PaxDb" id="9986-ENSOCUP00000003390"/>
<evidence type="ECO:0000313" key="12">
    <source>
        <dbReference type="Ensembl" id="ENSOCUP00000037925.1"/>
    </source>
</evidence>
<dbReference type="Proteomes" id="UP000001811">
    <property type="component" value="Chromosome 2"/>
</dbReference>
<evidence type="ECO:0000313" key="13">
    <source>
        <dbReference type="Proteomes" id="UP000001811"/>
    </source>
</evidence>
<keyword evidence="7" id="KW-0539">Nucleus</keyword>
<evidence type="ECO:0000256" key="11">
    <source>
        <dbReference type="SAM" id="MobiDB-lite"/>
    </source>
</evidence>
<dbReference type="Pfam" id="PF13097">
    <property type="entry name" value="CENP-U"/>
    <property type="match status" value="1"/>
</dbReference>
<feature type="compositionally biased region" description="Basic residues" evidence="11">
    <location>
        <begin position="120"/>
        <end position="129"/>
    </location>
</feature>
<dbReference type="EMBL" id="AAGW02011561">
    <property type="status" value="NOT_ANNOTATED_CDS"/>
    <property type="molecule type" value="Genomic_DNA"/>
</dbReference>
<feature type="compositionally biased region" description="Basic and acidic residues" evidence="11">
    <location>
        <begin position="170"/>
        <end position="180"/>
    </location>
</feature>
<gene>
    <name evidence="12" type="primary">CENPU</name>
</gene>
<organism evidence="12 13">
    <name type="scientific">Oryctolagus cuniculus</name>
    <name type="common">Rabbit</name>
    <dbReference type="NCBI Taxonomy" id="9986"/>
    <lineage>
        <taxon>Eukaryota</taxon>
        <taxon>Metazoa</taxon>
        <taxon>Chordata</taxon>
        <taxon>Craniata</taxon>
        <taxon>Vertebrata</taxon>
        <taxon>Euteleostomi</taxon>
        <taxon>Mammalia</taxon>
        <taxon>Eutheria</taxon>
        <taxon>Euarchontoglires</taxon>
        <taxon>Glires</taxon>
        <taxon>Lagomorpha</taxon>
        <taxon>Leporidae</taxon>
        <taxon>Oryctolagus</taxon>
    </lineage>
</organism>
<name>A0A5F9CVY6_RABIT</name>
<evidence type="ECO:0000256" key="4">
    <source>
        <dbReference type="ARBA" id="ARBA00016402"/>
    </source>
</evidence>
<reference evidence="12" key="2">
    <citation type="submission" date="2025-05" db="UniProtKB">
        <authorList>
            <consortium name="Ensembl"/>
        </authorList>
    </citation>
    <scope>IDENTIFICATION</scope>
    <source>
        <strain evidence="12">Thorbecke</strain>
    </source>
</reference>
<dbReference type="GO" id="GO:0034451">
    <property type="term" value="C:centriolar satellite"/>
    <property type="evidence" value="ECO:0007669"/>
    <property type="project" value="Ensembl"/>
</dbReference>
<feature type="region of interest" description="Disordered" evidence="11">
    <location>
        <begin position="1"/>
        <end position="230"/>
    </location>
</feature>
<dbReference type="GO" id="GO:0005654">
    <property type="term" value="C:nucleoplasm"/>
    <property type="evidence" value="ECO:0007669"/>
    <property type="project" value="Ensembl"/>
</dbReference>
<comment type="similarity">
    <text evidence="3">Belongs to the CENP-U/AME1 family.</text>
</comment>
<evidence type="ECO:0000256" key="10">
    <source>
        <dbReference type="SAM" id="Coils"/>
    </source>
</evidence>
<keyword evidence="5" id="KW-0158">Chromosome</keyword>
<dbReference type="GeneTree" id="ENSGT00390000015511"/>
<protein>
    <recommendedName>
        <fullName evidence="4">Centromere protein U</fullName>
    </recommendedName>
    <alternativeName>
        <fullName evidence="9">MLF1-interacting protein</fullName>
    </alternativeName>
</protein>
<keyword evidence="8" id="KW-0137">Centromere</keyword>
<feature type="coiled-coil region" evidence="10">
    <location>
        <begin position="299"/>
        <end position="417"/>
    </location>
</feature>
<feature type="compositionally biased region" description="Basic and acidic residues" evidence="11">
    <location>
        <begin position="141"/>
        <end position="159"/>
    </location>
</feature>
<feature type="compositionally biased region" description="Basic and acidic residues" evidence="11">
    <location>
        <begin position="27"/>
        <end position="40"/>
    </location>
</feature>
<sequence>MAPPGRVRSRRPAGAVCSKNTLRRTHPMKEKAGQKHKPADVFEFPDNSEISSNGSESKKDDEPYETFDPPLHSTAIYADEEELSQHCGSSVPSTPPGKATKESLSTSANEASESTSVKLRATKPGRRCKPLSDGSDSSGESEIRRKVQSPERIGARRCDTVPAGAPSGLPERRPRSERPEAGGGRGSGAPADRGTPAVVRPPRGIEKETQKKETMSRGKRKKTSNEAGGSGISDSVHIWCLEGKKKSDLMELDIVLSACEKAIQEHKERIESKICKEAINKFHCNIKELIKMLKEAQMLKNLKRKNAKVIADIKKKRQRLVEVQDELLRLEPQLIQLQTKYDELKERKSSLRTAADFLSNLKQLYHEYSDLQEKEPDTKETYDSSSLPALLFKARTFLGAENHLQNINHQLENLLDQH</sequence>
<evidence type="ECO:0000256" key="7">
    <source>
        <dbReference type="ARBA" id="ARBA00023242"/>
    </source>
</evidence>
<evidence type="ECO:0000256" key="3">
    <source>
        <dbReference type="ARBA" id="ARBA00010440"/>
    </source>
</evidence>
<keyword evidence="13" id="KW-1185">Reference proteome</keyword>
<dbReference type="EMBL" id="AAGW02011562">
    <property type="status" value="NOT_ANNOTATED_CDS"/>
    <property type="molecule type" value="Genomic_DNA"/>
</dbReference>
<dbReference type="STRING" id="9986.ENSOCUP00000036309"/>
<proteinExistence type="inferred from homology"/>
<accession>A0A5F9CVY6</accession>
<dbReference type="GO" id="GO:0000939">
    <property type="term" value="C:inner kinetochore"/>
    <property type="evidence" value="ECO:0007669"/>
    <property type="project" value="Ensembl"/>
</dbReference>
<dbReference type="EMBL" id="AAGW02011559">
    <property type="status" value="NOT_ANNOTATED_CDS"/>
    <property type="molecule type" value="Genomic_DNA"/>
</dbReference>
<evidence type="ECO:0000256" key="8">
    <source>
        <dbReference type="ARBA" id="ARBA00023328"/>
    </source>
</evidence>
<feature type="compositionally biased region" description="Basic and acidic residues" evidence="11">
    <location>
        <begin position="203"/>
        <end position="216"/>
    </location>
</feature>
<evidence type="ECO:0000256" key="1">
    <source>
        <dbReference type="ARBA" id="ARBA00004123"/>
    </source>
</evidence>
<comment type="subcellular location">
    <subcellularLocation>
        <location evidence="2">Chromosome</location>
        <location evidence="2">Centromere</location>
    </subcellularLocation>
    <subcellularLocation>
        <location evidence="1">Nucleus</location>
    </subcellularLocation>
</comment>
<evidence type="ECO:0000256" key="5">
    <source>
        <dbReference type="ARBA" id="ARBA00022454"/>
    </source>
</evidence>
<dbReference type="AlphaFoldDB" id="A0A5F9CVY6"/>
<dbReference type="PANTHER" id="PTHR32222">
    <property type="entry name" value="CENTROMERE PROTEIN U"/>
    <property type="match status" value="1"/>
</dbReference>
<dbReference type="Bgee" id="ENSOCUG00000003903">
    <property type="expression patterns" value="Expressed in embryo and 15 other cell types or tissues"/>
</dbReference>
<evidence type="ECO:0000256" key="2">
    <source>
        <dbReference type="ARBA" id="ARBA00004584"/>
    </source>
</evidence>
<evidence type="ECO:0000256" key="6">
    <source>
        <dbReference type="ARBA" id="ARBA00023054"/>
    </source>
</evidence>
<keyword evidence="6 10" id="KW-0175">Coiled coil</keyword>
<feature type="compositionally biased region" description="Low complexity" evidence="11">
    <location>
        <begin position="102"/>
        <end position="116"/>
    </location>
</feature>
<dbReference type="PANTHER" id="PTHR32222:SF1">
    <property type="entry name" value="CENTROMERE PROTEIN U"/>
    <property type="match status" value="1"/>
</dbReference>
<dbReference type="EMBL" id="AAGW02011558">
    <property type="status" value="NOT_ANNOTATED_CDS"/>
    <property type="molecule type" value="Genomic_DNA"/>
</dbReference>
<dbReference type="Ensembl" id="ENSOCUT00000044807.1">
    <property type="protein sequence ID" value="ENSOCUP00000036309.1"/>
    <property type="gene ID" value="ENSOCUG00000003903.4"/>
</dbReference>
<evidence type="ECO:0000256" key="9">
    <source>
        <dbReference type="ARBA" id="ARBA00031456"/>
    </source>
</evidence>
<dbReference type="GO" id="GO:0005737">
    <property type="term" value="C:cytoplasm"/>
    <property type="evidence" value="ECO:0007669"/>
    <property type="project" value="Ensembl"/>
</dbReference>
<dbReference type="Ensembl" id="ENSOCUT00000048636.1">
    <property type="protein sequence ID" value="ENSOCUP00000037925.1"/>
    <property type="gene ID" value="ENSOCUG00000003903.4"/>
</dbReference>
<reference evidence="12 13" key="1">
    <citation type="journal article" date="2011" name="Nature">
        <title>A high-resolution map of human evolutionary constraint using 29 mammals.</title>
        <authorList>
            <person name="Lindblad-Toh K."/>
            <person name="Garber M."/>
            <person name="Zuk O."/>
            <person name="Lin M.F."/>
            <person name="Parker B.J."/>
            <person name="Washietl S."/>
            <person name="Kheradpour P."/>
            <person name="Ernst J."/>
            <person name="Jordan G."/>
            <person name="Mauceli E."/>
            <person name="Ward L.D."/>
            <person name="Lowe C.B."/>
            <person name="Holloway A.K."/>
            <person name="Clamp M."/>
            <person name="Gnerre S."/>
            <person name="Alfoldi J."/>
            <person name="Beal K."/>
            <person name="Chang J."/>
            <person name="Clawson H."/>
            <person name="Cuff J."/>
            <person name="Di Palma F."/>
            <person name="Fitzgerald S."/>
            <person name="Flicek P."/>
            <person name="Guttman M."/>
            <person name="Hubisz M.J."/>
            <person name="Jaffe D.B."/>
            <person name="Jungreis I."/>
            <person name="Kent W.J."/>
            <person name="Kostka D."/>
            <person name="Lara M."/>
            <person name="Martins A.L."/>
            <person name="Massingham T."/>
            <person name="Moltke I."/>
            <person name="Raney B.J."/>
            <person name="Rasmussen M.D."/>
            <person name="Robinson J."/>
            <person name="Stark A."/>
            <person name="Vilella A.J."/>
            <person name="Wen J."/>
            <person name="Xie X."/>
            <person name="Zody M.C."/>
            <person name="Baldwin J."/>
            <person name="Bloom T."/>
            <person name="Chin C.W."/>
            <person name="Heiman D."/>
            <person name="Nicol R."/>
            <person name="Nusbaum C."/>
            <person name="Young S."/>
            <person name="Wilkinson J."/>
            <person name="Worley K.C."/>
            <person name="Kovar C.L."/>
            <person name="Muzny D.M."/>
            <person name="Gibbs R.A."/>
            <person name="Cree A."/>
            <person name="Dihn H.H."/>
            <person name="Fowler G."/>
            <person name="Jhangiani S."/>
            <person name="Joshi V."/>
            <person name="Lee S."/>
            <person name="Lewis L.R."/>
            <person name="Nazareth L.V."/>
            <person name="Okwuonu G."/>
            <person name="Santibanez J."/>
            <person name="Warren W.C."/>
            <person name="Mardis E.R."/>
            <person name="Weinstock G.M."/>
            <person name="Wilson R.K."/>
            <person name="Delehaunty K."/>
            <person name="Dooling D."/>
            <person name="Fronik C."/>
            <person name="Fulton L."/>
            <person name="Fulton B."/>
            <person name="Graves T."/>
            <person name="Minx P."/>
            <person name="Sodergren E."/>
            <person name="Birney E."/>
            <person name="Margulies E.H."/>
            <person name="Herrero J."/>
            <person name="Green E.D."/>
            <person name="Haussler D."/>
            <person name="Siepel A."/>
            <person name="Goldman N."/>
            <person name="Pollard K.S."/>
            <person name="Pedersen J.S."/>
            <person name="Lander E.S."/>
            <person name="Kellis M."/>
        </authorList>
    </citation>
    <scope>NUCLEOTIDE SEQUENCE [LARGE SCALE GENOMIC DNA]</scope>
    <source>
        <strain evidence="12 13">Thorbecke inbred</strain>
    </source>
</reference>